<dbReference type="PANTHER" id="PTHR44591">
    <property type="entry name" value="STRESS RESPONSE REGULATOR PROTEIN 1"/>
    <property type="match status" value="1"/>
</dbReference>
<sequence>MRLAASHSVNIVKSVKQLGRSDTGTEELLDVNHTLHKALALLHNTLRGIEIKLQLMQLPKIHASVTELVQIWLNIIKNYSDALRTTTGPCIVISTEQVRNMREVLSAVLQDLSPLADYFNIEDCESAIEALTVIDELDNKGEHIGLIISDHVMPEMTGVELLTQISTDPRFARTKKVLLTGQATHNDTIKAINQARIESYIEKNLVYITRHFHKSVPNMRTCKSNHTLKIFNPKSHDLLLINDRNV</sequence>
<evidence type="ECO:0000313" key="5">
    <source>
        <dbReference type="Proteomes" id="UP000250163"/>
    </source>
</evidence>
<feature type="domain" description="Response regulatory" evidence="3">
    <location>
        <begin position="91"/>
        <end position="218"/>
    </location>
</feature>
<gene>
    <name evidence="4" type="ORF">MORIYA_1242</name>
</gene>
<keyword evidence="1 2" id="KW-0597">Phosphoprotein</keyword>
<dbReference type="InterPro" id="IPR001789">
    <property type="entry name" value="Sig_transdc_resp-reg_receiver"/>
</dbReference>
<dbReference type="InterPro" id="IPR011006">
    <property type="entry name" value="CheY-like_superfamily"/>
</dbReference>
<dbReference type="AlphaFoldDB" id="A0A330LLL5"/>
<accession>A0A330LLL5</accession>
<dbReference type="KEGG" id="mya:MORIYA_1242"/>
<evidence type="ECO:0000256" key="1">
    <source>
        <dbReference type="ARBA" id="ARBA00022553"/>
    </source>
</evidence>
<evidence type="ECO:0000256" key="2">
    <source>
        <dbReference type="PROSITE-ProRule" id="PRU00169"/>
    </source>
</evidence>
<protein>
    <recommendedName>
        <fullName evidence="3">Response regulatory domain-containing protein</fullName>
    </recommendedName>
</protein>
<dbReference type="PANTHER" id="PTHR44591:SF3">
    <property type="entry name" value="RESPONSE REGULATORY DOMAIN-CONTAINING PROTEIN"/>
    <property type="match status" value="1"/>
</dbReference>
<dbReference type="GO" id="GO:0000160">
    <property type="term" value="P:phosphorelay signal transduction system"/>
    <property type="evidence" value="ECO:0007669"/>
    <property type="project" value="InterPro"/>
</dbReference>
<proteinExistence type="predicted"/>
<keyword evidence="5" id="KW-1185">Reference proteome</keyword>
<dbReference type="SUPFAM" id="SSF52172">
    <property type="entry name" value="CheY-like"/>
    <property type="match status" value="1"/>
</dbReference>
<dbReference type="InterPro" id="IPR050595">
    <property type="entry name" value="Bact_response_regulator"/>
</dbReference>
<organism evidence="4 5">
    <name type="scientific">Moritella yayanosii</name>
    <dbReference type="NCBI Taxonomy" id="69539"/>
    <lineage>
        <taxon>Bacteria</taxon>
        <taxon>Pseudomonadati</taxon>
        <taxon>Pseudomonadota</taxon>
        <taxon>Gammaproteobacteria</taxon>
        <taxon>Alteromonadales</taxon>
        <taxon>Moritellaceae</taxon>
        <taxon>Moritella</taxon>
    </lineage>
</organism>
<dbReference type="Gene3D" id="3.40.50.2300">
    <property type="match status" value="1"/>
</dbReference>
<feature type="modified residue" description="4-aspartylphosphate" evidence="2">
    <location>
        <position position="150"/>
    </location>
</feature>
<evidence type="ECO:0000259" key="3">
    <source>
        <dbReference type="PROSITE" id="PS50110"/>
    </source>
</evidence>
<dbReference type="PROSITE" id="PS50110">
    <property type="entry name" value="RESPONSE_REGULATORY"/>
    <property type="match status" value="1"/>
</dbReference>
<name>A0A330LLL5_9GAMM</name>
<evidence type="ECO:0000313" key="4">
    <source>
        <dbReference type="EMBL" id="SQD77720.1"/>
    </source>
</evidence>
<dbReference type="Proteomes" id="UP000250163">
    <property type="component" value="Chromosome MORIYA"/>
</dbReference>
<reference evidence="5" key="1">
    <citation type="submission" date="2018-05" db="EMBL/GenBank/DDBJ databases">
        <authorList>
            <person name="Cea G.-C."/>
            <person name="William W."/>
        </authorList>
    </citation>
    <scope>NUCLEOTIDE SEQUENCE [LARGE SCALE GENOMIC DNA]</scope>
    <source>
        <strain evidence="5">DB21MT 5</strain>
    </source>
</reference>
<dbReference type="Pfam" id="PF00072">
    <property type="entry name" value="Response_reg"/>
    <property type="match status" value="1"/>
</dbReference>
<dbReference type="EMBL" id="LS483250">
    <property type="protein sequence ID" value="SQD77720.1"/>
    <property type="molecule type" value="Genomic_DNA"/>
</dbReference>